<evidence type="ECO:0000313" key="1">
    <source>
        <dbReference type="EMBL" id="GEC97396.1"/>
    </source>
</evidence>
<dbReference type="RefSeq" id="WP_141354663.1">
    <property type="nucleotide sequence ID" value="NZ_BJNV01000082.1"/>
</dbReference>
<accession>A0A4Y4CYL1</accession>
<evidence type="ECO:0000313" key="2">
    <source>
        <dbReference type="Proteomes" id="UP000318422"/>
    </source>
</evidence>
<reference evidence="1 2" key="1">
    <citation type="submission" date="2019-06" db="EMBL/GenBank/DDBJ databases">
        <title>Whole genome shotgun sequence of Zoogloea ramigera NBRC 15342.</title>
        <authorList>
            <person name="Hosoyama A."/>
            <person name="Uohara A."/>
            <person name="Ohji S."/>
            <person name="Ichikawa N."/>
        </authorList>
    </citation>
    <scope>NUCLEOTIDE SEQUENCE [LARGE SCALE GENOMIC DNA]</scope>
    <source>
        <strain evidence="1 2">NBRC 15342</strain>
    </source>
</reference>
<keyword evidence="2" id="KW-1185">Reference proteome</keyword>
<dbReference type="OrthoDB" id="5569910at2"/>
<name>A0A4Y4CYL1_ZOORA</name>
<dbReference type="EMBL" id="BJNV01000082">
    <property type="protein sequence ID" value="GEC97396.1"/>
    <property type="molecule type" value="Genomic_DNA"/>
</dbReference>
<proteinExistence type="predicted"/>
<sequence length="109" mass="11918">MIHASRAAPPRLPPVEIDGVRYEQVLNGRKLGLPRNGGYLAAVEVATGGRRWVVSVYDVPIDPQIEGDVQEVYFSRMERVAGRGALLIENERGERFIVDLAGPAVQPAP</sequence>
<dbReference type="Proteomes" id="UP000318422">
    <property type="component" value="Unassembled WGS sequence"/>
</dbReference>
<comment type="caution">
    <text evidence="1">The sequence shown here is derived from an EMBL/GenBank/DDBJ whole genome shotgun (WGS) entry which is preliminary data.</text>
</comment>
<organism evidence="1 2">
    <name type="scientific">Zoogloea ramigera</name>
    <dbReference type="NCBI Taxonomy" id="350"/>
    <lineage>
        <taxon>Bacteria</taxon>
        <taxon>Pseudomonadati</taxon>
        <taxon>Pseudomonadota</taxon>
        <taxon>Betaproteobacteria</taxon>
        <taxon>Rhodocyclales</taxon>
        <taxon>Zoogloeaceae</taxon>
        <taxon>Zoogloea</taxon>
    </lineage>
</organism>
<dbReference type="AlphaFoldDB" id="A0A4Y4CYL1"/>
<protein>
    <submittedName>
        <fullName evidence="1">Uncharacterized protein</fullName>
    </submittedName>
</protein>
<gene>
    <name evidence="1" type="ORF">ZRA01_34690</name>
</gene>